<dbReference type="AlphaFoldDB" id="A0A1W1XTV9"/>
<dbReference type="SUPFAM" id="SSF55073">
    <property type="entry name" value="Nucleotide cyclase"/>
    <property type="match status" value="1"/>
</dbReference>
<evidence type="ECO:0000313" key="3">
    <source>
        <dbReference type="EMBL" id="SMC27420.1"/>
    </source>
</evidence>
<dbReference type="NCBIfam" id="TIGR00254">
    <property type="entry name" value="GGDEF"/>
    <property type="match status" value="1"/>
</dbReference>
<dbReference type="PANTHER" id="PTHR44757:SF2">
    <property type="entry name" value="BIOFILM ARCHITECTURE MAINTENANCE PROTEIN MBAA"/>
    <property type="match status" value="1"/>
</dbReference>
<dbReference type="Pfam" id="PF00990">
    <property type="entry name" value="GGDEF"/>
    <property type="match status" value="1"/>
</dbReference>
<feature type="domain" description="GGDEF" evidence="2">
    <location>
        <begin position="494"/>
        <end position="629"/>
    </location>
</feature>
<feature type="domain" description="PAS" evidence="1">
    <location>
        <begin position="334"/>
        <end position="387"/>
    </location>
</feature>
<dbReference type="InterPro" id="IPR003018">
    <property type="entry name" value="GAF"/>
</dbReference>
<dbReference type="GO" id="GO:0003824">
    <property type="term" value="F:catalytic activity"/>
    <property type="evidence" value="ECO:0007669"/>
    <property type="project" value="UniProtKB-ARBA"/>
</dbReference>
<evidence type="ECO:0000259" key="2">
    <source>
        <dbReference type="PROSITE" id="PS50887"/>
    </source>
</evidence>
<dbReference type="Gene3D" id="3.30.450.40">
    <property type="match status" value="1"/>
</dbReference>
<keyword evidence="4" id="KW-1185">Reference proteome</keyword>
<accession>A0A1W1XTV9</accession>
<dbReference type="Gene3D" id="3.30.70.270">
    <property type="match status" value="1"/>
</dbReference>
<dbReference type="InterPro" id="IPR043128">
    <property type="entry name" value="Rev_trsase/Diguanyl_cyclase"/>
</dbReference>
<dbReference type="InterPro" id="IPR035965">
    <property type="entry name" value="PAS-like_dom_sf"/>
</dbReference>
<reference evidence="3 4" key="1">
    <citation type="submission" date="2017-04" db="EMBL/GenBank/DDBJ databases">
        <authorList>
            <person name="Afonso C.L."/>
            <person name="Miller P.J."/>
            <person name="Scott M.A."/>
            <person name="Spackman E."/>
            <person name="Goraichik I."/>
            <person name="Dimitrov K.M."/>
            <person name="Suarez D.L."/>
            <person name="Swayne D.E."/>
        </authorList>
    </citation>
    <scope>NUCLEOTIDE SEQUENCE [LARGE SCALE GENOMIC DNA]</scope>
    <source>
        <strain evidence="3 4">DSM 23236</strain>
    </source>
</reference>
<evidence type="ECO:0000313" key="4">
    <source>
        <dbReference type="Proteomes" id="UP000192761"/>
    </source>
</evidence>
<dbReference type="SUPFAM" id="SSF55781">
    <property type="entry name" value="GAF domain-like"/>
    <property type="match status" value="1"/>
</dbReference>
<protein>
    <submittedName>
        <fullName evidence="3">PAS domain S-box-containing protein/diguanylate cyclase (GGDEF) domain-containing protein</fullName>
    </submittedName>
</protein>
<dbReference type="InterPro" id="IPR000014">
    <property type="entry name" value="PAS"/>
</dbReference>
<dbReference type="InterPro" id="IPR000160">
    <property type="entry name" value="GGDEF_dom"/>
</dbReference>
<dbReference type="SMART" id="SM00091">
    <property type="entry name" value="PAS"/>
    <property type="match status" value="2"/>
</dbReference>
<dbReference type="SMART" id="SM00267">
    <property type="entry name" value="GGDEF"/>
    <property type="match status" value="1"/>
</dbReference>
<dbReference type="NCBIfam" id="TIGR00229">
    <property type="entry name" value="sensory_box"/>
    <property type="match status" value="1"/>
</dbReference>
<name>A0A1W1XTV9_9NEIS</name>
<dbReference type="GO" id="GO:0006355">
    <property type="term" value="P:regulation of DNA-templated transcription"/>
    <property type="evidence" value="ECO:0007669"/>
    <property type="project" value="InterPro"/>
</dbReference>
<dbReference type="InterPro" id="IPR013767">
    <property type="entry name" value="PAS_fold"/>
</dbReference>
<dbReference type="EMBL" id="FWXD01000017">
    <property type="protein sequence ID" value="SMC27420.1"/>
    <property type="molecule type" value="Genomic_DNA"/>
</dbReference>
<dbReference type="InterPro" id="IPR029016">
    <property type="entry name" value="GAF-like_dom_sf"/>
</dbReference>
<sequence>MADGLLQPAWIAASDGTVQYCNQAWFDFCGAVHEEDINQIWLRSTHPDDHPRYGADSMPGQAGEQVVRCWHFASRGWYRLHGRQMPVRGGSGETLHWFFIAHEAAMMGDTPQRDAELESRAHELAAVNHYLVNALREREAALAQFEQHTAHLGAVIATQAQLAQAELDLDEFMRIVVQRMIELTPATGAVVELADGDEMVYRAVSGVVAPYLGLRLARVGSLSGLCVQLGEILESADTMLDARVDQEACRKINALSMVVTPLFHAGIPVGVLKILADRPYAFTPAHTHTLQLMAGLIGSAIGHQLSFETKQMLLEERTAALNALESEVARRRASEERTRLIIESSGEAFMSMDLDGLITDWNQQAEQTFGWRRDEVLGRPLYDVLVPAGKRDDYAAALAGFLQAVEGQALSQRLELVGQTLGRGEIPIEMSITAIRSGNSFLFSAFLRDISERKREEERLRHLADHDVLTGLPNRRALTGALEQALARANRMQREAAVMFLDLDGFKAINDTHGHEAGDVLLRQFAARIIASVRQNDLVCRLGGDEFVVLLEGLTDGRQDAARVAEQIVARMADEIALPECAVRVTTSLGIALYLPHSGMSADALLGSADEALYVAKRAGKNRYAIAGGAGKD</sequence>
<dbReference type="PROSITE" id="PS50112">
    <property type="entry name" value="PAS"/>
    <property type="match status" value="1"/>
</dbReference>
<dbReference type="InterPro" id="IPR029787">
    <property type="entry name" value="Nucleotide_cyclase"/>
</dbReference>
<dbReference type="Proteomes" id="UP000192761">
    <property type="component" value="Unassembled WGS sequence"/>
</dbReference>
<dbReference type="SMART" id="SM00065">
    <property type="entry name" value="GAF"/>
    <property type="match status" value="1"/>
</dbReference>
<dbReference type="PROSITE" id="PS50887">
    <property type="entry name" value="GGDEF"/>
    <property type="match status" value="1"/>
</dbReference>
<organism evidence="3 4">
    <name type="scientific">Andreprevotia lacus DSM 23236</name>
    <dbReference type="NCBI Taxonomy" id="1121001"/>
    <lineage>
        <taxon>Bacteria</taxon>
        <taxon>Pseudomonadati</taxon>
        <taxon>Pseudomonadota</taxon>
        <taxon>Betaproteobacteria</taxon>
        <taxon>Neisseriales</taxon>
        <taxon>Chitinibacteraceae</taxon>
        <taxon>Andreprevotia</taxon>
    </lineage>
</organism>
<dbReference type="CDD" id="cd01949">
    <property type="entry name" value="GGDEF"/>
    <property type="match status" value="1"/>
</dbReference>
<dbReference type="STRING" id="1121001.SAMN02745857_02843"/>
<dbReference type="InterPro" id="IPR052155">
    <property type="entry name" value="Biofilm_reg_signaling"/>
</dbReference>
<dbReference type="Gene3D" id="3.30.450.20">
    <property type="entry name" value="PAS domain"/>
    <property type="match status" value="2"/>
</dbReference>
<dbReference type="CDD" id="cd00130">
    <property type="entry name" value="PAS"/>
    <property type="match status" value="1"/>
</dbReference>
<dbReference type="FunFam" id="3.30.70.270:FF:000001">
    <property type="entry name" value="Diguanylate cyclase domain protein"/>
    <property type="match status" value="1"/>
</dbReference>
<dbReference type="SUPFAM" id="SSF55785">
    <property type="entry name" value="PYP-like sensor domain (PAS domain)"/>
    <property type="match status" value="2"/>
</dbReference>
<gene>
    <name evidence="3" type="ORF">SAMN02745857_02843</name>
</gene>
<proteinExistence type="predicted"/>
<evidence type="ECO:0000259" key="1">
    <source>
        <dbReference type="PROSITE" id="PS50112"/>
    </source>
</evidence>
<dbReference type="PANTHER" id="PTHR44757">
    <property type="entry name" value="DIGUANYLATE CYCLASE DGCP"/>
    <property type="match status" value="1"/>
</dbReference>
<dbReference type="Pfam" id="PF13185">
    <property type="entry name" value="GAF_2"/>
    <property type="match status" value="1"/>
</dbReference>
<dbReference type="Pfam" id="PF00989">
    <property type="entry name" value="PAS"/>
    <property type="match status" value="1"/>
</dbReference>